<comment type="caution">
    <text evidence="7">The sequence shown here is derived from an EMBL/GenBank/DDBJ whole genome shotgun (WGS) entry which is preliminary data.</text>
</comment>
<name>A0ABY6UHX4_BIOOC</name>
<proteinExistence type="predicted"/>
<keyword evidence="4 6" id="KW-1133">Transmembrane helix</keyword>
<sequence>MAVGDSKLEVAGSQPEMPRRFSIWSLAALAFTLTSTWQGTASSIGAGLMAAGQGGMIWALSIAGLMTTVVAVGMAELASAYPVSGAQYYWSFMVARDDYKAFTSYLTAWLTVIGWWFASAAVANFVSSTILDIIVAWTPDFEPQSWQKYLIYVCLIWIAALVNIFLANWIPRYNKMTFALAIVTLCGTCITLFTIPRNNHATATTIFTKIENRTGWSSDGFAFMLAVGNSVFAYLGGDCAAKMAEEVPNPSKTIPLVTLFPPIIGLITAFPFLTSLMYSVTDIDAVLTNTRGLPLFEIYRQGTQSQIGASVLLGIFAFFQFSTLIACANIYEPATTSSRTVWAVARDGVLPYSQYWEAIHPIATVPYEARSHIAVDITKHKLTSGTFQVYGLLFLGSSTAFSAMVSAAIIFVQTSIVLPQAVLLFRGRDQVLPPRYMNLGKAGVIVNALAVTWVVFLNVIYCFPTRMPVSGKNMNYVSIVCAGMMAFILLLWFTTKKKTFAGPTIDIRALHARRQEAMQTELTIINAGHTSDSTVVDEESISEKKDKEEFGIKISHTAINRRLS</sequence>
<keyword evidence="8" id="KW-1185">Reference proteome</keyword>
<feature type="transmembrane region" description="Helical" evidence="6">
    <location>
        <begin position="442"/>
        <end position="463"/>
    </location>
</feature>
<feature type="transmembrane region" description="Helical" evidence="6">
    <location>
        <begin position="256"/>
        <end position="278"/>
    </location>
</feature>
<dbReference type="Pfam" id="PF13520">
    <property type="entry name" value="AA_permease_2"/>
    <property type="match status" value="1"/>
</dbReference>
<reference evidence="7 8" key="1">
    <citation type="submission" date="2019-06" db="EMBL/GenBank/DDBJ databases">
        <authorList>
            <person name="Broberg M."/>
        </authorList>
    </citation>
    <scope>NUCLEOTIDE SEQUENCE [LARGE SCALE GENOMIC DNA]</scope>
</reference>
<dbReference type="Gene3D" id="1.20.1740.10">
    <property type="entry name" value="Amino acid/polyamine transporter I"/>
    <property type="match status" value="1"/>
</dbReference>
<evidence type="ECO:0000256" key="2">
    <source>
        <dbReference type="ARBA" id="ARBA00022448"/>
    </source>
</evidence>
<evidence type="ECO:0000256" key="6">
    <source>
        <dbReference type="SAM" id="Phobius"/>
    </source>
</evidence>
<dbReference type="InterPro" id="IPR002293">
    <property type="entry name" value="AA/rel_permease1"/>
</dbReference>
<keyword evidence="2" id="KW-0813">Transport</keyword>
<protein>
    <recommendedName>
        <fullName evidence="9">Amino acid permease/ SLC12A domain-containing protein</fullName>
    </recommendedName>
</protein>
<dbReference type="EMBL" id="CABFNS010000809">
    <property type="protein sequence ID" value="VUC29788.1"/>
    <property type="molecule type" value="Genomic_DNA"/>
</dbReference>
<dbReference type="PANTHER" id="PTHR45649">
    <property type="entry name" value="AMINO-ACID PERMEASE BAT1"/>
    <property type="match status" value="1"/>
</dbReference>
<feature type="transmembrane region" description="Helical" evidence="6">
    <location>
        <begin position="57"/>
        <end position="83"/>
    </location>
</feature>
<evidence type="ECO:0000256" key="1">
    <source>
        <dbReference type="ARBA" id="ARBA00004141"/>
    </source>
</evidence>
<feature type="transmembrane region" description="Helical" evidence="6">
    <location>
        <begin position="215"/>
        <end position="235"/>
    </location>
</feature>
<evidence type="ECO:0000313" key="7">
    <source>
        <dbReference type="EMBL" id="VUC29788.1"/>
    </source>
</evidence>
<gene>
    <name evidence="7" type="ORF">CLO192961_LOCUS266508</name>
</gene>
<evidence type="ECO:0000256" key="4">
    <source>
        <dbReference type="ARBA" id="ARBA00022989"/>
    </source>
</evidence>
<feature type="transmembrane region" description="Helical" evidence="6">
    <location>
        <begin position="307"/>
        <end position="331"/>
    </location>
</feature>
<dbReference type="PANTHER" id="PTHR45649:SF11">
    <property type="entry name" value="TRANSPORTER, PUTATIVE (EUROFUNG)-RELATED"/>
    <property type="match status" value="1"/>
</dbReference>
<dbReference type="Proteomes" id="UP000766486">
    <property type="component" value="Unassembled WGS sequence"/>
</dbReference>
<evidence type="ECO:0000256" key="3">
    <source>
        <dbReference type="ARBA" id="ARBA00022692"/>
    </source>
</evidence>
<evidence type="ECO:0000313" key="8">
    <source>
        <dbReference type="Proteomes" id="UP000766486"/>
    </source>
</evidence>
<comment type="subcellular location">
    <subcellularLocation>
        <location evidence="1">Membrane</location>
        <topology evidence="1">Multi-pass membrane protein</topology>
    </subcellularLocation>
</comment>
<keyword evidence="3 6" id="KW-0812">Transmembrane</keyword>
<dbReference type="PIRSF" id="PIRSF006060">
    <property type="entry name" value="AA_transporter"/>
    <property type="match status" value="1"/>
</dbReference>
<organism evidence="7 8">
    <name type="scientific">Bionectria ochroleuca</name>
    <name type="common">Gliocladium roseum</name>
    <dbReference type="NCBI Taxonomy" id="29856"/>
    <lineage>
        <taxon>Eukaryota</taxon>
        <taxon>Fungi</taxon>
        <taxon>Dikarya</taxon>
        <taxon>Ascomycota</taxon>
        <taxon>Pezizomycotina</taxon>
        <taxon>Sordariomycetes</taxon>
        <taxon>Hypocreomycetidae</taxon>
        <taxon>Hypocreales</taxon>
        <taxon>Bionectriaceae</taxon>
        <taxon>Clonostachys</taxon>
    </lineage>
</organism>
<keyword evidence="5 6" id="KW-0472">Membrane</keyword>
<feature type="transmembrane region" description="Helical" evidence="6">
    <location>
        <begin position="177"/>
        <end position="195"/>
    </location>
</feature>
<feature type="transmembrane region" description="Helical" evidence="6">
    <location>
        <begin position="389"/>
        <end position="422"/>
    </location>
</feature>
<feature type="transmembrane region" description="Helical" evidence="6">
    <location>
        <begin position="104"/>
        <end position="137"/>
    </location>
</feature>
<feature type="transmembrane region" description="Helical" evidence="6">
    <location>
        <begin position="21"/>
        <end position="37"/>
    </location>
</feature>
<feature type="transmembrane region" description="Helical" evidence="6">
    <location>
        <begin position="149"/>
        <end position="170"/>
    </location>
</feature>
<evidence type="ECO:0008006" key="9">
    <source>
        <dbReference type="Google" id="ProtNLM"/>
    </source>
</evidence>
<feature type="transmembrane region" description="Helical" evidence="6">
    <location>
        <begin position="475"/>
        <end position="493"/>
    </location>
</feature>
<evidence type="ECO:0000256" key="5">
    <source>
        <dbReference type="ARBA" id="ARBA00023136"/>
    </source>
</evidence>
<accession>A0ABY6UHX4</accession>